<dbReference type="EMBL" id="BAABJP010000030">
    <property type="protein sequence ID" value="GAA5163703.1"/>
    <property type="molecule type" value="Genomic_DNA"/>
</dbReference>
<keyword evidence="2" id="KW-1185">Reference proteome</keyword>
<proteinExistence type="predicted"/>
<sequence length="286" mass="31935">MLTEEQREFYFANGYLLLEEIIPLDWLTRLREATDRMIERSRSLTASDAVFDLEPNHTEGEPRLRRVTSPVDQHPDYWAYARDSLLADIAADLVGPDVKFHHSKLNFKWARGGAEVKWHQDIQYWPHTNYTPLTFGTYLYDCSMAQAPLGVLPGSHQGPLYDLYDADGTWTGSLSEPDAATVPAERAVYLPGPAGSVTVHNCRTLHCSARNESDLGRPLLLNIYSAANAMTYTANPLNSSHAGEIVRGEPARWAVHDPRPCLVPPDWSGGYTSLFALQQRETPPGG</sequence>
<protein>
    <recommendedName>
        <fullName evidence="3">Phytanoyl-CoA dioxygenase</fullName>
    </recommendedName>
</protein>
<dbReference type="Proteomes" id="UP001428817">
    <property type="component" value="Unassembled WGS sequence"/>
</dbReference>
<gene>
    <name evidence="1" type="ORF">GCM10023321_50930</name>
</gene>
<evidence type="ECO:0008006" key="3">
    <source>
        <dbReference type="Google" id="ProtNLM"/>
    </source>
</evidence>
<dbReference type="SUPFAM" id="SSF51197">
    <property type="entry name" value="Clavaminate synthase-like"/>
    <property type="match status" value="1"/>
</dbReference>
<evidence type="ECO:0000313" key="1">
    <source>
        <dbReference type="EMBL" id="GAA5163703.1"/>
    </source>
</evidence>
<dbReference type="Pfam" id="PF05721">
    <property type="entry name" value="PhyH"/>
    <property type="match status" value="1"/>
</dbReference>
<accession>A0ABP9QKY6</accession>
<dbReference type="PANTHER" id="PTHR20883:SF46">
    <property type="entry name" value="PHYTANOYL-COA HYDROXYLASE"/>
    <property type="match status" value="1"/>
</dbReference>
<reference evidence="2" key="1">
    <citation type="journal article" date="2019" name="Int. J. Syst. Evol. Microbiol.">
        <title>The Global Catalogue of Microorganisms (GCM) 10K type strain sequencing project: providing services to taxonomists for standard genome sequencing and annotation.</title>
        <authorList>
            <consortium name="The Broad Institute Genomics Platform"/>
            <consortium name="The Broad Institute Genome Sequencing Center for Infectious Disease"/>
            <person name="Wu L."/>
            <person name="Ma J."/>
        </authorList>
    </citation>
    <scope>NUCLEOTIDE SEQUENCE [LARGE SCALE GENOMIC DNA]</scope>
    <source>
        <strain evidence="2">JCM 18303</strain>
    </source>
</reference>
<name>A0ABP9QKY6_9PSEU</name>
<dbReference type="Gene3D" id="2.60.120.620">
    <property type="entry name" value="q2cbj1_9rhob like domain"/>
    <property type="match status" value="1"/>
</dbReference>
<comment type="caution">
    <text evidence="1">The sequence shown here is derived from an EMBL/GenBank/DDBJ whole genome shotgun (WGS) entry which is preliminary data.</text>
</comment>
<evidence type="ECO:0000313" key="2">
    <source>
        <dbReference type="Proteomes" id="UP001428817"/>
    </source>
</evidence>
<organism evidence="1 2">
    <name type="scientific">Pseudonocardia eucalypti</name>
    <dbReference type="NCBI Taxonomy" id="648755"/>
    <lineage>
        <taxon>Bacteria</taxon>
        <taxon>Bacillati</taxon>
        <taxon>Actinomycetota</taxon>
        <taxon>Actinomycetes</taxon>
        <taxon>Pseudonocardiales</taxon>
        <taxon>Pseudonocardiaceae</taxon>
        <taxon>Pseudonocardia</taxon>
    </lineage>
</organism>
<dbReference type="InterPro" id="IPR008775">
    <property type="entry name" value="Phytyl_CoA_dOase-like"/>
</dbReference>
<dbReference type="PANTHER" id="PTHR20883">
    <property type="entry name" value="PHYTANOYL-COA DIOXYGENASE DOMAIN CONTAINING 1"/>
    <property type="match status" value="1"/>
</dbReference>